<keyword evidence="5" id="KW-0631">Potassium channel</keyword>
<keyword evidence="6" id="KW-0851">Voltage-gated channel</keyword>
<gene>
    <name evidence="15" type="ORF">ACFFQV_10355</name>
</gene>
<keyword evidence="4 13" id="KW-0812">Transmembrane</keyword>
<proteinExistence type="predicted"/>
<evidence type="ECO:0000256" key="13">
    <source>
        <dbReference type="SAM" id="Phobius"/>
    </source>
</evidence>
<dbReference type="Proteomes" id="UP001589667">
    <property type="component" value="Unassembled WGS sequence"/>
</dbReference>
<evidence type="ECO:0000256" key="11">
    <source>
        <dbReference type="ARBA" id="ARBA00023303"/>
    </source>
</evidence>
<organism evidence="15 16">
    <name type="scientific">Agromyces lapidis</name>
    <dbReference type="NCBI Taxonomy" id="279574"/>
    <lineage>
        <taxon>Bacteria</taxon>
        <taxon>Bacillati</taxon>
        <taxon>Actinomycetota</taxon>
        <taxon>Actinomycetes</taxon>
        <taxon>Micrococcales</taxon>
        <taxon>Microbacteriaceae</taxon>
        <taxon>Agromyces</taxon>
    </lineage>
</organism>
<name>A0ABV5SQR6_9MICO</name>
<evidence type="ECO:0000256" key="10">
    <source>
        <dbReference type="ARBA" id="ARBA00023136"/>
    </source>
</evidence>
<reference evidence="15 16" key="1">
    <citation type="submission" date="2024-09" db="EMBL/GenBank/DDBJ databases">
        <authorList>
            <person name="Sun Q."/>
            <person name="Mori K."/>
        </authorList>
    </citation>
    <scope>NUCLEOTIDE SEQUENCE [LARGE SCALE GENOMIC DNA]</scope>
    <source>
        <strain evidence="15 16">JCM 14321</strain>
    </source>
</reference>
<evidence type="ECO:0000256" key="12">
    <source>
        <dbReference type="SAM" id="Coils"/>
    </source>
</evidence>
<evidence type="ECO:0000256" key="9">
    <source>
        <dbReference type="ARBA" id="ARBA00023065"/>
    </source>
</evidence>
<dbReference type="InterPro" id="IPR028325">
    <property type="entry name" value="VG_K_chnl"/>
</dbReference>
<dbReference type="PANTHER" id="PTHR11537:SF254">
    <property type="entry name" value="POTASSIUM VOLTAGE-GATED CHANNEL PROTEIN SHAB"/>
    <property type="match status" value="1"/>
</dbReference>
<evidence type="ECO:0000313" key="15">
    <source>
        <dbReference type="EMBL" id="MFB9642688.1"/>
    </source>
</evidence>
<dbReference type="PRINTS" id="PR00169">
    <property type="entry name" value="KCHANNEL"/>
</dbReference>
<evidence type="ECO:0000256" key="6">
    <source>
        <dbReference type="ARBA" id="ARBA00022882"/>
    </source>
</evidence>
<feature type="transmembrane region" description="Helical" evidence="13">
    <location>
        <begin position="44"/>
        <end position="64"/>
    </location>
</feature>
<accession>A0ABV5SQR6</accession>
<keyword evidence="9" id="KW-0406">Ion transport</keyword>
<evidence type="ECO:0000256" key="2">
    <source>
        <dbReference type="ARBA" id="ARBA00022448"/>
    </source>
</evidence>
<keyword evidence="2" id="KW-0813">Transport</keyword>
<dbReference type="EMBL" id="JBHMBL010000002">
    <property type="protein sequence ID" value="MFB9642688.1"/>
    <property type="molecule type" value="Genomic_DNA"/>
</dbReference>
<evidence type="ECO:0000259" key="14">
    <source>
        <dbReference type="Pfam" id="PF00520"/>
    </source>
</evidence>
<dbReference type="RefSeq" id="WP_157422603.1">
    <property type="nucleotide sequence ID" value="NZ_BAAANI010000002.1"/>
</dbReference>
<keyword evidence="11" id="KW-0407">Ion channel</keyword>
<keyword evidence="12" id="KW-0175">Coiled coil</keyword>
<keyword evidence="7" id="KW-0630">Potassium</keyword>
<keyword evidence="16" id="KW-1185">Reference proteome</keyword>
<dbReference type="SUPFAM" id="SSF81324">
    <property type="entry name" value="Voltage-gated potassium channels"/>
    <property type="match status" value="1"/>
</dbReference>
<dbReference type="Gene3D" id="1.20.120.350">
    <property type="entry name" value="Voltage-gated potassium channels. Chain C"/>
    <property type="match status" value="1"/>
</dbReference>
<feature type="domain" description="Ion transport" evidence="14">
    <location>
        <begin position="15"/>
        <end position="216"/>
    </location>
</feature>
<keyword evidence="3" id="KW-0633">Potassium transport</keyword>
<feature type="transmembrane region" description="Helical" evidence="13">
    <location>
        <begin position="131"/>
        <end position="152"/>
    </location>
</feature>
<keyword evidence="8 13" id="KW-1133">Transmembrane helix</keyword>
<evidence type="ECO:0000256" key="8">
    <source>
        <dbReference type="ARBA" id="ARBA00022989"/>
    </source>
</evidence>
<protein>
    <submittedName>
        <fullName evidence="15">Ion transporter</fullName>
    </submittedName>
</protein>
<sequence>MRRQRAKVRTELKNTAYEIFIGVLSILSIANLVFVYAFSGDGALQLILSVMNGLFSLIFLGDFIYRMATAPSAARYFFRGFGWADLLASLPFPQLKVLRLFRLLRVLRLMRDLGPRTIWNTLIHDRANSTLMTLLLLGVFVLQFGSLSILAVEEHAEGANITSASDALWYTIVTISTVGYGDQFPVTNPGRTLGAVIIIVGVGIFGTFTGYLANLFLGPQRDADADGGSAGGKPEVVVTADSSDDLASAAATGVAAGALSGAVAAGSNAGDGSDPAESPGMASAELRLRLAALLEQSEQTSAELRRLLAGAARDD</sequence>
<feature type="coiled-coil region" evidence="12">
    <location>
        <begin position="283"/>
        <end position="314"/>
    </location>
</feature>
<dbReference type="Pfam" id="PF00520">
    <property type="entry name" value="Ion_trans"/>
    <property type="match status" value="1"/>
</dbReference>
<evidence type="ECO:0000313" key="16">
    <source>
        <dbReference type="Proteomes" id="UP001589667"/>
    </source>
</evidence>
<evidence type="ECO:0000256" key="4">
    <source>
        <dbReference type="ARBA" id="ARBA00022692"/>
    </source>
</evidence>
<evidence type="ECO:0000256" key="5">
    <source>
        <dbReference type="ARBA" id="ARBA00022826"/>
    </source>
</evidence>
<comment type="caution">
    <text evidence="15">The sequence shown here is derived from an EMBL/GenBank/DDBJ whole genome shotgun (WGS) entry which is preliminary data.</text>
</comment>
<dbReference type="InterPro" id="IPR005821">
    <property type="entry name" value="Ion_trans_dom"/>
</dbReference>
<keyword evidence="10 13" id="KW-0472">Membrane</keyword>
<dbReference type="Gene3D" id="1.10.287.70">
    <property type="match status" value="1"/>
</dbReference>
<feature type="transmembrane region" description="Helical" evidence="13">
    <location>
        <begin position="20"/>
        <end position="38"/>
    </location>
</feature>
<dbReference type="Gene3D" id="1.20.5.110">
    <property type="match status" value="1"/>
</dbReference>
<comment type="subcellular location">
    <subcellularLocation>
        <location evidence="1">Membrane</location>
        <topology evidence="1">Multi-pass membrane protein</topology>
    </subcellularLocation>
</comment>
<evidence type="ECO:0000256" key="3">
    <source>
        <dbReference type="ARBA" id="ARBA00022538"/>
    </source>
</evidence>
<feature type="transmembrane region" description="Helical" evidence="13">
    <location>
        <begin position="193"/>
        <end position="213"/>
    </location>
</feature>
<evidence type="ECO:0000256" key="1">
    <source>
        <dbReference type="ARBA" id="ARBA00004141"/>
    </source>
</evidence>
<dbReference type="PANTHER" id="PTHR11537">
    <property type="entry name" value="VOLTAGE-GATED POTASSIUM CHANNEL"/>
    <property type="match status" value="1"/>
</dbReference>
<evidence type="ECO:0000256" key="7">
    <source>
        <dbReference type="ARBA" id="ARBA00022958"/>
    </source>
</evidence>
<dbReference type="InterPro" id="IPR027359">
    <property type="entry name" value="Volt_channel_dom_sf"/>
</dbReference>